<comment type="caution">
    <text evidence="1">The sequence shown here is derived from an EMBL/GenBank/DDBJ whole genome shotgun (WGS) entry which is preliminary data.</text>
</comment>
<accession>A0AAE0PQ39</accession>
<protein>
    <submittedName>
        <fullName evidence="1">Uncharacterized protein</fullName>
    </submittedName>
</protein>
<evidence type="ECO:0000313" key="1">
    <source>
        <dbReference type="EMBL" id="KAK3505657.1"/>
    </source>
</evidence>
<evidence type="ECO:0000313" key="2">
    <source>
        <dbReference type="Proteomes" id="UP001274896"/>
    </source>
</evidence>
<dbReference type="EMBL" id="JAUCMX010000681">
    <property type="protein sequence ID" value="KAK3505657.1"/>
    <property type="molecule type" value="Genomic_DNA"/>
</dbReference>
<name>A0AAE0PQ39_9TELE</name>
<dbReference type="Proteomes" id="UP001274896">
    <property type="component" value="Unassembled WGS sequence"/>
</dbReference>
<proteinExistence type="predicted"/>
<sequence>MKSAFKVMKVPEEDKIEFVKQYLKDEAKMTKFMLNGKEKSVDEIFDALNQTYGDKLPIGSRLKEFYDRKQMPGETIRSYSYNLREKLTLIQSREPSRVPDVDGMLKEQLVLGLKDDSL</sequence>
<organism evidence="1 2">
    <name type="scientific">Hemibagrus guttatus</name>
    <dbReference type="NCBI Taxonomy" id="175788"/>
    <lineage>
        <taxon>Eukaryota</taxon>
        <taxon>Metazoa</taxon>
        <taxon>Chordata</taxon>
        <taxon>Craniata</taxon>
        <taxon>Vertebrata</taxon>
        <taxon>Euteleostomi</taxon>
        <taxon>Actinopterygii</taxon>
        <taxon>Neopterygii</taxon>
        <taxon>Teleostei</taxon>
        <taxon>Ostariophysi</taxon>
        <taxon>Siluriformes</taxon>
        <taxon>Bagridae</taxon>
        <taxon>Hemibagrus</taxon>
    </lineage>
</organism>
<reference evidence="1" key="1">
    <citation type="submission" date="2023-06" db="EMBL/GenBank/DDBJ databases">
        <title>Male Hemibagrus guttatus genome.</title>
        <authorList>
            <person name="Bian C."/>
        </authorList>
    </citation>
    <scope>NUCLEOTIDE SEQUENCE</scope>
    <source>
        <strain evidence="1">Male_cb2023</strain>
        <tissue evidence="1">Muscle</tissue>
    </source>
</reference>
<keyword evidence="2" id="KW-1185">Reference proteome</keyword>
<dbReference type="AlphaFoldDB" id="A0AAE0PQ39"/>
<gene>
    <name evidence="1" type="ORF">QTP70_004633</name>
</gene>